<comment type="caution">
    <text evidence="2">The sequence shown here is derived from an EMBL/GenBank/DDBJ whole genome shotgun (WGS) entry which is preliminary data.</text>
</comment>
<proteinExistence type="predicted"/>
<dbReference type="SUPFAM" id="SSF52540">
    <property type="entry name" value="P-loop containing nucleoside triphosphate hydrolases"/>
    <property type="match status" value="1"/>
</dbReference>
<gene>
    <name evidence="2" type="ORF">DFJ64_1429</name>
</gene>
<keyword evidence="3" id="KW-1185">Reference proteome</keyword>
<sequence length="281" mass="32592">MTRRLLARVARSLPYVRRVLEHRDRAVAQNHRLREQVDLLTKQRDAAQREADKLALGLVPSHAAEPLDDLQVLFIVTYGRSGSTLLMSLLDSLPGYVIRGENAGVLYHLYEFHAKALSARDKWAKDKPLPPQHPWYGIDDYPQSLALARMRQLVVDTIFRPEPDTRVTGMKEIRWWMPNIPAYLDFLETLFPRARFLLNTRNLKDVARSRWYAKNPDALAHLTDLEARLTSAVASRGDRGYHIHYDDYIRDPTVLRGLFEWLGEEYEPDRVARILATKHSF</sequence>
<evidence type="ECO:0000313" key="3">
    <source>
        <dbReference type="Proteomes" id="UP000256485"/>
    </source>
</evidence>
<name>A0A3D9VFC9_THECX</name>
<organism evidence="2 3">
    <name type="scientific">Thermasporomyces composti</name>
    <dbReference type="NCBI Taxonomy" id="696763"/>
    <lineage>
        <taxon>Bacteria</taxon>
        <taxon>Bacillati</taxon>
        <taxon>Actinomycetota</taxon>
        <taxon>Actinomycetes</taxon>
        <taxon>Propionibacteriales</taxon>
        <taxon>Nocardioidaceae</taxon>
        <taxon>Thermasporomyces</taxon>
    </lineage>
</organism>
<evidence type="ECO:0000256" key="1">
    <source>
        <dbReference type="SAM" id="Coils"/>
    </source>
</evidence>
<dbReference type="GO" id="GO:0016740">
    <property type="term" value="F:transferase activity"/>
    <property type="evidence" value="ECO:0007669"/>
    <property type="project" value="UniProtKB-KW"/>
</dbReference>
<dbReference type="InterPro" id="IPR027417">
    <property type="entry name" value="P-loop_NTPase"/>
</dbReference>
<reference evidence="2 3" key="1">
    <citation type="submission" date="2018-08" db="EMBL/GenBank/DDBJ databases">
        <title>Sequencing the genomes of 1000 actinobacteria strains.</title>
        <authorList>
            <person name="Klenk H.-P."/>
        </authorList>
    </citation>
    <scope>NUCLEOTIDE SEQUENCE [LARGE SCALE GENOMIC DNA]</scope>
    <source>
        <strain evidence="2 3">DSM 22891</strain>
    </source>
</reference>
<dbReference type="Pfam" id="PF13469">
    <property type="entry name" value="Sulfotransfer_3"/>
    <property type="match status" value="1"/>
</dbReference>
<keyword evidence="2" id="KW-0808">Transferase</keyword>
<dbReference type="AlphaFoldDB" id="A0A3D9VFC9"/>
<dbReference type="RefSeq" id="WP_115849724.1">
    <property type="nucleotide sequence ID" value="NZ_QTUC01000001.1"/>
</dbReference>
<dbReference type="EMBL" id="QTUC01000001">
    <property type="protein sequence ID" value="REF36031.1"/>
    <property type="molecule type" value="Genomic_DNA"/>
</dbReference>
<feature type="coiled-coil region" evidence="1">
    <location>
        <begin position="23"/>
        <end position="50"/>
    </location>
</feature>
<protein>
    <submittedName>
        <fullName evidence="2">Sulfotransferase family protein</fullName>
    </submittedName>
</protein>
<dbReference type="OrthoDB" id="4169204at2"/>
<dbReference type="Gene3D" id="3.40.50.300">
    <property type="entry name" value="P-loop containing nucleotide triphosphate hydrolases"/>
    <property type="match status" value="1"/>
</dbReference>
<keyword evidence="1" id="KW-0175">Coiled coil</keyword>
<evidence type="ECO:0000313" key="2">
    <source>
        <dbReference type="EMBL" id="REF36031.1"/>
    </source>
</evidence>
<dbReference type="Proteomes" id="UP000256485">
    <property type="component" value="Unassembled WGS sequence"/>
</dbReference>
<accession>A0A3D9VFC9</accession>